<evidence type="ECO:0000313" key="13">
    <source>
        <dbReference type="EMBL" id="BBJ53931.1"/>
    </source>
</evidence>
<dbReference type="InterPro" id="IPR011712">
    <property type="entry name" value="Sig_transdc_His_kin_sub3_dim/P"/>
</dbReference>
<evidence type="ECO:0000259" key="12">
    <source>
        <dbReference type="PROSITE" id="PS50110"/>
    </source>
</evidence>
<dbReference type="PROSITE" id="PS50043">
    <property type="entry name" value="HTH_LUXR_2"/>
    <property type="match status" value="1"/>
</dbReference>
<evidence type="ECO:0000259" key="11">
    <source>
        <dbReference type="PROSITE" id="PS50043"/>
    </source>
</evidence>
<evidence type="ECO:0000256" key="1">
    <source>
        <dbReference type="ARBA" id="ARBA00000085"/>
    </source>
</evidence>
<name>A0A499VW75_STRAX</name>
<evidence type="ECO:0000256" key="4">
    <source>
        <dbReference type="ARBA" id="ARBA00022679"/>
    </source>
</evidence>
<dbReference type="Pfam" id="PF07730">
    <property type="entry name" value="HisKA_3"/>
    <property type="match status" value="1"/>
</dbReference>
<dbReference type="SUPFAM" id="SSF52172">
    <property type="entry name" value="CheY-like"/>
    <property type="match status" value="1"/>
</dbReference>
<dbReference type="InterPro" id="IPR011006">
    <property type="entry name" value="CheY-like_superfamily"/>
</dbReference>
<evidence type="ECO:0000256" key="2">
    <source>
        <dbReference type="ARBA" id="ARBA00012438"/>
    </source>
</evidence>
<dbReference type="Pfam" id="PF00196">
    <property type="entry name" value="GerE"/>
    <property type="match status" value="1"/>
</dbReference>
<evidence type="ECO:0000256" key="9">
    <source>
        <dbReference type="PROSITE-ProRule" id="PRU00169"/>
    </source>
</evidence>
<sequence length="626" mass="67237">MPTNGPRRRALDWAAAHAPWSAWAWRNTAFVTAGLPLALPAAAALWLALCAPWKTGTALLLMLLASGVLTALQRGRFWSLLELDVPRVPAPAPWYTWRGVTGRLRAESTWRQCAYHLVAAPLAAVGGVVVVAAWGVGLVCTLVLSWLWAVPLRASMPDWSRQYVPLTVLGVLLLLLTPWVAAAVVRLDTGAAAALLGPSRAGELRRRVEDLAVSRAGALDAADAERRRIERDLHDGAQQRLVSLAMNLGLARATLTDLPPEARRVIDEAHREAKEAIEELNNLVRGLHPAVLDDRGLDAALSGIAARAPLPVELTVDMAERPSPTVEAVAYFVVSETLTNVAKHARATRVGVRLRRRADRLRITVHDDGTGGADPAHGTGLAGLVKRVGSVDGTIEIDSPRGPDPHHRGAAVRAVIAEDSVLLRIGLVKVLEMAGFEVAAETGDAEGLLTAVEEHRPQLALVDVRMPPGFTDEGVRAALLIRRQWPETAVLLLSQYVEERYAADLLSAQAGGIGYLLKQRVADVEEFIDALRRVAGGGTALDPQVVAQLLLRRGGADPLERLTPREREVLALMAEGRSNAGIAGELVVSESAIAKHINSIFSKLDLPHADGAHRRVLAVLRFLDGV</sequence>
<dbReference type="InterPro" id="IPR025828">
    <property type="entry name" value="Put_sensor_dom"/>
</dbReference>
<keyword evidence="3 9" id="KW-0597">Phosphoprotein</keyword>
<keyword evidence="5" id="KW-0547">Nucleotide-binding</keyword>
<evidence type="ECO:0000256" key="7">
    <source>
        <dbReference type="ARBA" id="ARBA00022840"/>
    </source>
</evidence>
<dbReference type="EC" id="2.7.13.3" evidence="2"/>
<dbReference type="PANTHER" id="PTHR24421">
    <property type="entry name" value="NITRATE/NITRITE SENSOR PROTEIN NARX-RELATED"/>
    <property type="match status" value="1"/>
</dbReference>
<dbReference type="InterPro" id="IPR000792">
    <property type="entry name" value="Tscrpt_reg_LuxR_C"/>
</dbReference>
<dbReference type="InterPro" id="IPR036890">
    <property type="entry name" value="HATPase_C_sf"/>
</dbReference>
<organism evidence="13">
    <name type="scientific">Streptomyces avermitilis</name>
    <dbReference type="NCBI Taxonomy" id="33903"/>
    <lineage>
        <taxon>Bacteria</taxon>
        <taxon>Bacillati</taxon>
        <taxon>Actinomycetota</taxon>
        <taxon>Actinomycetes</taxon>
        <taxon>Kitasatosporales</taxon>
        <taxon>Streptomycetaceae</taxon>
        <taxon>Streptomyces</taxon>
    </lineage>
</organism>
<dbReference type="GO" id="GO:0005524">
    <property type="term" value="F:ATP binding"/>
    <property type="evidence" value="ECO:0007669"/>
    <property type="project" value="UniProtKB-KW"/>
</dbReference>
<keyword evidence="10" id="KW-0472">Membrane</keyword>
<accession>A0A499VW75</accession>
<dbReference type="Pfam" id="PF13796">
    <property type="entry name" value="Sensor"/>
    <property type="match status" value="1"/>
</dbReference>
<dbReference type="Gene3D" id="3.40.50.2300">
    <property type="match status" value="1"/>
</dbReference>
<dbReference type="GO" id="GO:0006355">
    <property type="term" value="P:regulation of DNA-templated transcription"/>
    <property type="evidence" value="ECO:0007669"/>
    <property type="project" value="InterPro"/>
</dbReference>
<dbReference type="Gene3D" id="1.20.5.1930">
    <property type="match status" value="1"/>
</dbReference>
<dbReference type="GO" id="GO:0000155">
    <property type="term" value="F:phosphorelay sensor kinase activity"/>
    <property type="evidence" value="ECO:0007669"/>
    <property type="project" value="InterPro"/>
</dbReference>
<dbReference type="PRINTS" id="PR00038">
    <property type="entry name" value="HTHLUXR"/>
</dbReference>
<dbReference type="PANTHER" id="PTHR24421:SF10">
    <property type="entry name" value="NITRATE_NITRITE SENSOR PROTEIN NARQ"/>
    <property type="match status" value="1"/>
</dbReference>
<comment type="catalytic activity">
    <reaction evidence="1">
        <text>ATP + protein L-histidine = ADP + protein N-phospho-L-histidine.</text>
        <dbReference type="EC" id="2.7.13.3"/>
    </reaction>
</comment>
<feature type="transmembrane region" description="Helical" evidence="10">
    <location>
        <begin position="168"/>
        <end position="197"/>
    </location>
</feature>
<dbReference type="CDD" id="cd16917">
    <property type="entry name" value="HATPase_UhpB-NarQ-NarX-like"/>
    <property type="match status" value="1"/>
</dbReference>
<feature type="modified residue" description="4-aspartylphosphate" evidence="9">
    <location>
        <position position="463"/>
    </location>
</feature>
<dbReference type="SMART" id="SM00448">
    <property type="entry name" value="REC"/>
    <property type="match status" value="1"/>
</dbReference>
<feature type="transmembrane region" description="Helical" evidence="10">
    <location>
        <begin position="55"/>
        <end position="72"/>
    </location>
</feature>
<keyword evidence="10" id="KW-0812">Transmembrane</keyword>
<dbReference type="SMART" id="SM00421">
    <property type="entry name" value="HTH_LUXR"/>
    <property type="match status" value="1"/>
</dbReference>
<keyword evidence="8" id="KW-0902">Two-component regulatory system</keyword>
<dbReference type="InterPro" id="IPR058245">
    <property type="entry name" value="NreC/VraR/RcsB-like_REC"/>
</dbReference>
<evidence type="ECO:0000256" key="3">
    <source>
        <dbReference type="ARBA" id="ARBA00022553"/>
    </source>
</evidence>
<feature type="transmembrane region" description="Helical" evidence="10">
    <location>
        <begin position="115"/>
        <end position="148"/>
    </location>
</feature>
<protein>
    <recommendedName>
        <fullName evidence="2">histidine kinase</fullName>
        <ecNumber evidence="2">2.7.13.3</ecNumber>
    </recommendedName>
</protein>
<proteinExistence type="predicted"/>
<keyword evidence="6" id="KW-0418">Kinase</keyword>
<dbReference type="InterPro" id="IPR001789">
    <property type="entry name" value="Sig_transdc_resp-reg_receiver"/>
</dbReference>
<keyword evidence="7" id="KW-0067">ATP-binding</keyword>
<dbReference type="EMBL" id="AP019621">
    <property type="protein sequence ID" value="BBJ53931.1"/>
    <property type="molecule type" value="Genomic_DNA"/>
</dbReference>
<dbReference type="Pfam" id="PF00072">
    <property type="entry name" value="Response_reg"/>
    <property type="match status" value="1"/>
</dbReference>
<feature type="transmembrane region" description="Helical" evidence="10">
    <location>
        <begin position="29"/>
        <end position="49"/>
    </location>
</feature>
<feature type="domain" description="Response regulatory" evidence="12">
    <location>
        <begin position="413"/>
        <end position="533"/>
    </location>
</feature>
<dbReference type="AlphaFoldDB" id="A0A499VW75"/>
<evidence type="ECO:0000256" key="6">
    <source>
        <dbReference type="ARBA" id="ARBA00022777"/>
    </source>
</evidence>
<dbReference type="Gene3D" id="3.30.565.10">
    <property type="entry name" value="Histidine kinase-like ATPase, C-terminal domain"/>
    <property type="match status" value="1"/>
</dbReference>
<dbReference type="CDD" id="cd17535">
    <property type="entry name" value="REC_NarL-like"/>
    <property type="match status" value="1"/>
</dbReference>
<dbReference type="GO" id="GO:0046983">
    <property type="term" value="F:protein dimerization activity"/>
    <property type="evidence" value="ECO:0007669"/>
    <property type="project" value="InterPro"/>
</dbReference>
<gene>
    <name evidence="13" type="ORF">SAVMC3_65600</name>
</gene>
<dbReference type="CDD" id="cd06170">
    <property type="entry name" value="LuxR_C_like"/>
    <property type="match status" value="1"/>
</dbReference>
<dbReference type="PROSITE" id="PS50110">
    <property type="entry name" value="RESPONSE_REGULATORY"/>
    <property type="match status" value="1"/>
</dbReference>
<evidence type="ECO:0000256" key="10">
    <source>
        <dbReference type="SAM" id="Phobius"/>
    </source>
</evidence>
<feature type="domain" description="HTH luxR-type" evidence="11">
    <location>
        <begin position="555"/>
        <end position="626"/>
    </location>
</feature>
<reference evidence="13" key="1">
    <citation type="submission" date="2019-04" db="EMBL/GenBank/DDBJ databases">
        <title>Draft genome sequences of Streptomyces avermitilis MC3.</title>
        <authorList>
            <person name="Komaki H."/>
            <person name="Tamura T."/>
            <person name="Hosoyama A."/>
        </authorList>
    </citation>
    <scope>NUCLEOTIDE SEQUENCE</scope>
    <source>
        <strain evidence="13">MC3</strain>
    </source>
</reference>
<evidence type="ECO:0000256" key="8">
    <source>
        <dbReference type="ARBA" id="ARBA00023012"/>
    </source>
</evidence>
<evidence type="ECO:0000256" key="5">
    <source>
        <dbReference type="ARBA" id="ARBA00022741"/>
    </source>
</evidence>
<keyword evidence="4" id="KW-0808">Transferase</keyword>
<dbReference type="InterPro" id="IPR050482">
    <property type="entry name" value="Sensor_HK_TwoCompSys"/>
</dbReference>
<dbReference type="GO" id="GO:0016020">
    <property type="term" value="C:membrane"/>
    <property type="evidence" value="ECO:0007669"/>
    <property type="project" value="InterPro"/>
</dbReference>
<keyword evidence="10" id="KW-1133">Transmembrane helix</keyword>
<dbReference type="SUPFAM" id="SSF55874">
    <property type="entry name" value="ATPase domain of HSP90 chaperone/DNA topoisomerase II/histidine kinase"/>
    <property type="match status" value="1"/>
</dbReference>